<proteinExistence type="predicted"/>
<evidence type="ECO:0000313" key="1">
    <source>
        <dbReference type="EMBL" id="MFC5269586.1"/>
    </source>
</evidence>
<keyword evidence="2" id="KW-1185">Reference proteome</keyword>
<sequence>MILLYIFLTFGIGLGTTEAYKVSELRTYYQKASKCPETGQSFHKYMARYEGKEPVILGFKAVSEAVMAKHVWGPYSKLKHLKSSAALFDQAVTLDADNPEIRFLRYTVEYYIPRYLNMSSHVEQDKKIVMESLLKYPKSGLDAESYKLMRDFLLSSEHLNEAEKQQLRTIKT</sequence>
<comment type="caution">
    <text evidence="1">The sequence shown here is derived from an EMBL/GenBank/DDBJ whole genome shotgun (WGS) entry which is preliminary data.</text>
</comment>
<gene>
    <name evidence="1" type="ORF">ACFPIB_03125</name>
</gene>
<evidence type="ECO:0000313" key="2">
    <source>
        <dbReference type="Proteomes" id="UP001596161"/>
    </source>
</evidence>
<dbReference type="EMBL" id="JBHSKT010000002">
    <property type="protein sequence ID" value="MFC5269586.1"/>
    <property type="molecule type" value="Genomic_DNA"/>
</dbReference>
<reference evidence="2" key="1">
    <citation type="journal article" date="2019" name="Int. J. Syst. Evol. Microbiol.">
        <title>The Global Catalogue of Microorganisms (GCM) 10K type strain sequencing project: providing services to taxonomists for standard genome sequencing and annotation.</title>
        <authorList>
            <consortium name="The Broad Institute Genomics Platform"/>
            <consortium name="The Broad Institute Genome Sequencing Center for Infectious Disease"/>
            <person name="Wu L."/>
            <person name="Ma J."/>
        </authorList>
    </citation>
    <scope>NUCLEOTIDE SEQUENCE [LARGE SCALE GENOMIC DNA]</scope>
    <source>
        <strain evidence="2">KACC 12602</strain>
    </source>
</reference>
<dbReference type="Proteomes" id="UP001596161">
    <property type="component" value="Unassembled WGS sequence"/>
</dbReference>
<organism evidence="1 2">
    <name type="scientific">Adhaeribacter terreus</name>
    <dbReference type="NCBI Taxonomy" id="529703"/>
    <lineage>
        <taxon>Bacteria</taxon>
        <taxon>Pseudomonadati</taxon>
        <taxon>Bacteroidota</taxon>
        <taxon>Cytophagia</taxon>
        <taxon>Cytophagales</taxon>
        <taxon>Hymenobacteraceae</taxon>
        <taxon>Adhaeribacter</taxon>
    </lineage>
</organism>
<protein>
    <submittedName>
        <fullName evidence="1">Uncharacterized protein</fullName>
    </submittedName>
</protein>
<name>A0ABW0E9B1_9BACT</name>
<accession>A0ABW0E9B1</accession>